<dbReference type="EMBL" id="WVTA01000003">
    <property type="protein sequence ID" value="KAK3215255.1"/>
    <property type="molecule type" value="Genomic_DNA"/>
</dbReference>
<feature type="region of interest" description="Disordered" evidence="1">
    <location>
        <begin position="175"/>
        <end position="259"/>
    </location>
</feature>
<proteinExistence type="predicted"/>
<sequence length="704" mass="77766">MPFGHPGISAYEYAGVMDRHNHEERAWAKAAEQTSVKRTTTESERRNDASLVVAKILELQQTRAQAQAQSDGSVTMQRRRGTFVNHTPRNYEVHLSTNLARRPESSESAGHLYRAHRGSSDDKTNAGIDHNGHHPSYGSLTAGKRRSFTPVGYGLDVPLNPLVMHPMPAVPIVVPKQRHSRSSSAATSTKSSQTGLSKRSLRNFLIRNTPLDVFPRGNQPASSEEFAPTSPTNASKLPPETANSKRRRRQTPYMMSKPFYTGLGRHAPLEPLVLRHRLEVTGSDVDALPPHVDVGNESSEAATLLAINEYFDSQESSISGHRAKESDGSFQHPAFGKSSVHTKEDSSPTRYTEFSEHEEPTSSHSKRNSKRLSWTNSPFSMASRRRKSASELSMQSDFTSAAKGQYSPYDEHFEAVPKILKRVSVALSKGSPGQDQDQGRSASSASSKLAPRIPRHDELTNTSLNDFNSFLRVTGPEPTSEAKTGSKKKKKGLRVIQVRSRKDAKKSTGRPRTGSNASMLLHLPSCAQPKMTSFGTKHVEIVPKMKMDVGAEVDQIGYGPTANDTTHKHRQTKVWTEEMLQPLGSSSIEHAIDPVSTVPSTTVPRSPLRSAKPAARSPRSVSVENHPLLPSRQEQTRSRKLRDLKKAKEKVDIDEEKREVLHEKVAKLESLVDDLAEALAYSAGLNARLTPEEVLEAWTRLGKK</sequence>
<protein>
    <submittedName>
        <fullName evidence="2">Uncharacterized protein</fullName>
    </submittedName>
</protein>
<evidence type="ECO:0000313" key="3">
    <source>
        <dbReference type="Proteomes" id="UP001280581"/>
    </source>
</evidence>
<feature type="region of interest" description="Disordered" evidence="1">
    <location>
        <begin position="428"/>
        <end position="518"/>
    </location>
</feature>
<feature type="region of interest" description="Disordered" evidence="1">
    <location>
        <begin position="316"/>
        <end position="403"/>
    </location>
</feature>
<feature type="compositionally biased region" description="Low complexity" evidence="1">
    <location>
        <begin position="182"/>
        <end position="192"/>
    </location>
</feature>
<name>A0AAN6RJ62_9PLEO</name>
<accession>A0AAN6RJ62</accession>
<organism evidence="2 3">
    <name type="scientific">Pseudopithomyces chartarum</name>
    <dbReference type="NCBI Taxonomy" id="1892770"/>
    <lineage>
        <taxon>Eukaryota</taxon>
        <taxon>Fungi</taxon>
        <taxon>Dikarya</taxon>
        <taxon>Ascomycota</taxon>
        <taxon>Pezizomycotina</taxon>
        <taxon>Dothideomycetes</taxon>
        <taxon>Pleosporomycetidae</taxon>
        <taxon>Pleosporales</taxon>
        <taxon>Massarineae</taxon>
        <taxon>Didymosphaeriaceae</taxon>
        <taxon>Pseudopithomyces</taxon>
    </lineage>
</organism>
<reference evidence="2 3" key="1">
    <citation type="submission" date="2021-02" db="EMBL/GenBank/DDBJ databases">
        <title>Genome assembly of Pseudopithomyces chartarum.</title>
        <authorList>
            <person name="Jauregui R."/>
            <person name="Singh J."/>
            <person name="Voisey C."/>
        </authorList>
    </citation>
    <scope>NUCLEOTIDE SEQUENCE [LARGE SCALE GENOMIC DNA]</scope>
    <source>
        <strain evidence="2 3">AGR01</strain>
    </source>
</reference>
<dbReference type="Proteomes" id="UP001280581">
    <property type="component" value="Unassembled WGS sequence"/>
</dbReference>
<gene>
    <name evidence="2" type="ORF">GRF29_19g2681655</name>
</gene>
<evidence type="ECO:0000313" key="2">
    <source>
        <dbReference type="EMBL" id="KAK3215255.1"/>
    </source>
</evidence>
<feature type="compositionally biased region" description="Polar residues" evidence="1">
    <location>
        <begin position="431"/>
        <end position="447"/>
    </location>
</feature>
<feature type="compositionally biased region" description="Polar residues" evidence="1">
    <location>
        <begin position="390"/>
        <end position="399"/>
    </location>
</feature>
<feature type="compositionally biased region" description="Basic and acidic residues" evidence="1">
    <location>
        <begin position="341"/>
        <end position="361"/>
    </location>
</feature>
<feature type="region of interest" description="Disordered" evidence="1">
    <location>
        <begin position="99"/>
        <end position="143"/>
    </location>
</feature>
<feature type="region of interest" description="Disordered" evidence="1">
    <location>
        <begin position="596"/>
        <end position="651"/>
    </location>
</feature>
<comment type="caution">
    <text evidence="2">The sequence shown here is derived from an EMBL/GenBank/DDBJ whole genome shotgun (WGS) entry which is preliminary data.</text>
</comment>
<dbReference type="AlphaFoldDB" id="A0AAN6RJ62"/>
<evidence type="ECO:0000256" key="1">
    <source>
        <dbReference type="SAM" id="MobiDB-lite"/>
    </source>
</evidence>
<feature type="compositionally biased region" description="Polar residues" evidence="1">
    <location>
        <begin position="371"/>
        <end position="380"/>
    </location>
</feature>
<keyword evidence="3" id="KW-1185">Reference proteome</keyword>